<evidence type="ECO:0000259" key="6">
    <source>
        <dbReference type="Pfam" id="PF00149"/>
    </source>
</evidence>
<accession>A0AAV4LI67</accession>
<keyword evidence="3" id="KW-0378">Hydrolase</keyword>
<dbReference type="InterPro" id="IPR004843">
    <property type="entry name" value="Calcineurin-like_PHP"/>
</dbReference>
<dbReference type="AlphaFoldDB" id="A0AAV4LI67"/>
<gene>
    <name evidence="7" type="ORF">DNHGIG_29900</name>
</gene>
<dbReference type="FunFam" id="3.60.21.10:FF:000028">
    <property type="entry name" value="Putative metallophosphoesterase"/>
    <property type="match status" value="1"/>
</dbReference>
<keyword evidence="5" id="KW-1133">Transmembrane helix</keyword>
<organism evidence="7 8">
    <name type="scientific">Collibacillus ludicampi</name>
    <dbReference type="NCBI Taxonomy" id="2771369"/>
    <lineage>
        <taxon>Bacteria</taxon>
        <taxon>Bacillati</taxon>
        <taxon>Bacillota</taxon>
        <taxon>Bacilli</taxon>
        <taxon>Bacillales</taxon>
        <taxon>Alicyclobacillaceae</taxon>
        <taxon>Collibacillus</taxon>
    </lineage>
</organism>
<evidence type="ECO:0000256" key="4">
    <source>
        <dbReference type="ARBA" id="ARBA00061089"/>
    </source>
</evidence>
<reference evidence="7" key="1">
    <citation type="journal article" date="2023" name="Int. J. Syst. Evol. Microbiol.">
        <title>Collibacillus ludicampi gen. nov., sp. nov., a new soil bacterium of the family Alicyclobacillaceae.</title>
        <authorList>
            <person name="Jojima T."/>
            <person name="Ioku Y."/>
            <person name="Fukuta Y."/>
            <person name="Shirasaka N."/>
            <person name="Matsumura Y."/>
            <person name="Mori M."/>
        </authorList>
    </citation>
    <scope>NUCLEOTIDE SEQUENCE</scope>
    <source>
        <strain evidence="7">TP075</strain>
    </source>
</reference>
<evidence type="ECO:0000256" key="2">
    <source>
        <dbReference type="ARBA" id="ARBA00022723"/>
    </source>
</evidence>
<sequence>MAGPSGCGQLLGVAGTMGLLGAGMYSFAIERFWLDIRQVRITLSRLPRSFAGLRIVLLSDIHLGFYYFAKNFSRVVDEINGLSPDVICFTGDLIDSDTCLGSLEPAIPVFSRLQATLGKFAVLGNHDYRSGVEHVIRGLKSGGFQVLQNQHAVVKKANERIYLIGLDDVLEGNPNLLTAMKGIPENACNILLVHEPDYACYTRQFPIDLQLSGHSHGGQARVPFIWPFFTSRMGKKYVSGLYKTGKLRVYTNRGLGTTTLPFRFLCRPEITVITLER</sequence>
<keyword evidence="8" id="KW-1185">Reference proteome</keyword>
<evidence type="ECO:0000256" key="5">
    <source>
        <dbReference type="SAM" id="Phobius"/>
    </source>
</evidence>
<dbReference type="PANTHER" id="PTHR31302:SF25">
    <property type="entry name" value="PHOSPHOESTERASE"/>
    <property type="match status" value="1"/>
</dbReference>
<dbReference type="Gene3D" id="3.60.21.10">
    <property type="match status" value="1"/>
</dbReference>
<comment type="caution">
    <text evidence="7">The sequence shown here is derived from an EMBL/GenBank/DDBJ whole genome shotgun (WGS) entry which is preliminary data.</text>
</comment>
<keyword evidence="2" id="KW-0479">Metal-binding</keyword>
<dbReference type="InterPro" id="IPR051158">
    <property type="entry name" value="Metallophosphoesterase_sf"/>
</dbReference>
<dbReference type="GO" id="GO:0009245">
    <property type="term" value="P:lipid A biosynthetic process"/>
    <property type="evidence" value="ECO:0007669"/>
    <property type="project" value="TreeGrafter"/>
</dbReference>
<dbReference type="CDD" id="cd07385">
    <property type="entry name" value="MPP_YkuE_C"/>
    <property type="match status" value="1"/>
</dbReference>
<keyword evidence="5" id="KW-0472">Membrane</keyword>
<dbReference type="Proteomes" id="UP001057291">
    <property type="component" value="Unassembled WGS sequence"/>
</dbReference>
<name>A0AAV4LI67_9BACL</name>
<feature type="transmembrane region" description="Helical" evidence="5">
    <location>
        <begin position="12"/>
        <end position="29"/>
    </location>
</feature>
<dbReference type="PANTHER" id="PTHR31302">
    <property type="entry name" value="TRANSMEMBRANE PROTEIN WITH METALLOPHOSPHOESTERASE DOMAIN-RELATED"/>
    <property type="match status" value="1"/>
</dbReference>
<evidence type="ECO:0000256" key="3">
    <source>
        <dbReference type="ARBA" id="ARBA00022801"/>
    </source>
</evidence>
<protein>
    <submittedName>
        <fullName evidence="7">Metallophosphoesterase</fullName>
    </submittedName>
</protein>
<dbReference type="GO" id="GO:0016020">
    <property type="term" value="C:membrane"/>
    <property type="evidence" value="ECO:0007669"/>
    <property type="project" value="GOC"/>
</dbReference>
<dbReference type="RefSeq" id="WP_282200417.1">
    <property type="nucleotide sequence ID" value="NZ_BOQE01000001.1"/>
</dbReference>
<keyword evidence="5" id="KW-0812">Transmembrane</keyword>
<dbReference type="EMBL" id="BOQE01000001">
    <property type="protein sequence ID" value="GIM47441.1"/>
    <property type="molecule type" value="Genomic_DNA"/>
</dbReference>
<feature type="domain" description="Calcineurin-like phosphoesterase" evidence="6">
    <location>
        <begin position="53"/>
        <end position="217"/>
    </location>
</feature>
<evidence type="ECO:0000313" key="7">
    <source>
        <dbReference type="EMBL" id="GIM47441.1"/>
    </source>
</evidence>
<comment type="cofactor">
    <cofactor evidence="1">
        <name>a divalent metal cation</name>
        <dbReference type="ChEBI" id="CHEBI:60240"/>
    </cofactor>
</comment>
<dbReference type="GO" id="GO:0008758">
    <property type="term" value="F:UDP-2,3-diacylglucosamine hydrolase activity"/>
    <property type="evidence" value="ECO:0007669"/>
    <property type="project" value="TreeGrafter"/>
</dbReference>
<evidence type="ECO:0000313" key="8">
    <source>
        <dbReference type="Proteomes" id="UP001057291"/>
    </source>
</evidence>
<dbReference type="Pfam" id="PF00149">
    <property type="entry name" value="Metallophos"/>
    <property type="match status" value="1"/>
</dbReference>
<comment type="similarity">
    <text evidence="4">Belongs to the metallophosphoesterase superfamily.</text>
</comment>
<dbReference type="SUPFAM" id="SSF56300">
    <property type="entry name" value="Metallo-dependent phosphatases"/>
    <property type="match status" value="1"/>
</dbReference>
<dbReference type="GO" id="GO:0046872">
    <property type="term" value="F:metal ion binding"/>
    <property type="evidence" value="ECO:0007669"/>
    <property type="project" value="UniProtKB-KW"/>
</dbReference>
<proteinExistence type="inferred from homology"/>
<dbReference type="InterPro" id="IPR029052">
    <property type="entry name" value="Metallo-depent_PP-like"/>
</dbReference>
<evidence type="ECO:0000256" key="1">
    <source>
        <dbReference type="ARBA" id="ARBA00001968"/>
    </source>
</evidence>
<feature type="transmembrane region" description="Helical" evidence="5">
    <location>
        <begin position="50"/>
        <end position="69"/>
    </location>
</feature>